<reference evidence="1" key="1">
    <citation type="submission" date="2015-12" db="EMBL/GenBank/DDBJ databases">
        <title>Update maize B73 reference genome by single molecule sequencing technologies.</title>
        <authorList>
            <consortium name="Maize Genome Sequencing Project"/>
            <person name="Ware D."/>
        </authorList>
    </citation>
    <scope>NUCLEOTIDE SEQUENCE</scope>
    <source>
        <tissue evidence="1">Seedling</tissue>
    </source>
</reference>
<evidence type="ECO:0000313" key="1">
    <source>
        <dbReference type="EMBL" id="AQK53434.1"/>
    </source>
</evidence>
<protein>
    <submittedName>
        <fullName evidence="1">Got1/Sft2-like vescicle transport protein family</fullName>
    </submittedName>
</protein>
<feature type="non-terminal residue" evidence="1">
    <location>
        <position position="67"/>
    </location>
</feature>
<accession>A0A1D6Q4F3</accession>
<name>A0A1D6Q4F3_MAIZE</name>
<dbReference type="EMBL" id="CM000780">
    <property type="protein sequence ID" value="AQK53434.1"/>
    <property type="molecule type" value="Genomic_DNA"/>
</dbReference>
<sequence length="67" mass="8195">MNTTRDLLHFFVRCNVHMVRRLWYLNFVADSDIWFYQLKSDAFFHCFDWKCDAVNVWNNDLLLCSLS</sequence>
<gene>
    <name evidence="1" type="ORF">ZEAMMB73_Zm00001d051009</name>
</gene>
<proteinExistence type="predicted"/>
<dbReference type="AlphaFoldDB" id="A0A1D6Q4F3"/>
<organism evidence="1">
    <name type="scientific">Zea mays</name>
    <name type="common">Maize</name>
    <dbReference type="NCBI Taxonomy" id="4577"/>
    <lineage>
        <taxon>Eukaryota</taxon>
        <taxon>Viridiplantae</taxon>
        <taxon>Streptophyta</taxon>
        <taxon>Embryophyta</taxon>
        <taxon>Tracheophyta</taxon>
        <taxon>Spermatophyta</taxon>
        <taxon>Magnoliopsida</taxon>
        <taxon>Liliopsida</taxon>
        <taxon>Poales</taxon>
        <taxon>Poaceae</taxon>
        <taxon>PACMAD clade</taxon>
        <taxon>Panicoideae</taxon>
        <taxon>Andropogonodae</taxon>
        <taxon>Andropogoneae</taxon>
        <taxon>Tripsacinae</taxon>
        <taxon>Zea</taxon>
    </lineage>
</organism>